<dbReference type="RefSeq" id="WP_375252263.1">
    <property type="nucleotide sequence ID" value="NZ_JBHSHB010000008.1"/>
</dbReference>
<keyword evidence="3 7" id="KW-0812">Transmembrane</keyword>
<comment type="subcellular location">
    <subcellularLocation>
        <location evidence="1">Membrane</location>
        <topology evidence="1">Multi-pass membrane protein</topology>
    </subcellularLocation>
</comment>
<evidence type="ECO:0000313" key="8">
    <source>
        <dbReference type="EMBL" id="MFC4689849.1"/>
    </source>
</evidence>
<protein>
    <submittedName>
        <fullName evidence="8">Nramp family divalent metal transporter</fullName>
    </submittedName>
</protein>
<accession>A0ABV9L6V0</accession>
<gene>
    <name evidence="8" type="ORF">ACFO5T_05355</name>
</gene>
<feature type="transmembrane region" description="Helical" evidence="7">
    <location>
        <begin position="322"/>
        <end position="341"/>
    </location>
</feature>
<feature type="transmembrane region" description="Helical" evidence="7">
    <location>
        <begin position="380"/>
        <end position="402"/>
    </location>
</feature>
<dbReference type="Proteomes" id="UP001595878">
    <property type="component" value="Unassembled WGS sequence"/>
</dbReference>
<feature type="transmembrane region" description="Helical" evidence="7">
    <location>
        <begin position="39"/>
        <end position="62"/>
    </location>
</feature>
<proteinExistence type="predicted"/>
<keyword evidence="2" id="KW-0813">Transport</keyword>
<dbReference type="NCBIfam" id="NF037982">
    <property type="entry name" value="Nramp_1"/>
    <property type="match status" value="1"/>
</dbReference>
<evidence type="ECO:0000256" key="3">
    <source>
        <dbReference type="ARBA" id="ARBA00022692"/>
    </source>
</evidence>
<feature type="transmembrane region" description="Helical" evidence="7">
    <location>
        <begin position="347"/>
        <end position="368"/>
    </location>
</feature>
<feature type="transmembrane region" description="Helical" evidence="7">
    <location>
        <begin position="154"/>
        <end position="173"/>
    </location>
</feature>
<organism evidence="8 9">
    <name type="scientific">Dokdonia genika</name>
    <dbReference type="NCBI Taxonomy" id="308113"/>
    <lineage>
        <taxon>Bacteria</taxon>
        <taxon>Pseudomonadati</taxon>
        <taxon>Bacteroidota</taxon>
        <taxon>Flavobacteriia</taxon>
        <taxon>Flavobacteriales</taxon>
        <taxon>Flavobacteriaceae</taxon>
        <taxon>Dokdonia</taxon>
    </lineage>
</organism>
<sequence length="408" mass="42816">MKIKRKTISGPGVLVAAAFIGPGTVTVCTITGATYGFTLLWAMLLSIIATIILQEMAARIGLVTGKGLAGVIRETISNKTFKAFAIGLMLSAITLGNAAYEAGNLSGGVLGIEALGISGGFTVGNLTFNAWSISLGILAAIILFIGNYKVLEKILVTLVIIMSLAFLITAVMTKPDVIALLKGSFTPSFPKGSLLTIVALIGTTVVPYNLFLHASLVSEKWSGKEAIPAARRDTIVAVVLGGLVSMAIIVCAAAIQAGEVRNAGDLARSLEPLFGDYARYFIGLGLGAAGLTSAITAPLAAAYVVQGCMGWESNLKATRFRVIWISILVLGVFFSSVGYSPVEIIQFAQVANGVLLPVIAAYLIWIVNKRSVMGRDTNSLVQNVISVIIWCVVFMLGARTILKVFGIL</sequence>
<feature type="transmembrane region" description="Helical" evidence="7">
    <location>
        <begin position="83"/>
        <end position="100"/>
    </location>
</feature>
<keyword evidence="9" id="KW-1185">Reference proteome</keyword>
<dbReference type="PANTHER" id="PTHR11706:SF33">
    <property type="entry name" value="NATURAL RESISTANCE-ASSOCIATED MACROPHAGE PROTEIN 2"/>
    <property type="match status" value="1"/>
</dbReference>
<evidence type="ECO:0000256" key="5">
    <source>
        <dbReference type="ARBA" id="ARBA00022989"/>
    </source>
</evidence>
<evidence type="ECO:0000256" key="1">
    <source>
        <dbReference type="ARBA" id="ARBA00004141"/>
    </source>
</evidence>
<feature type="transmembrane region" description="Helical" evidence="7">
    <location>
        <begin position="277"/>
        <end position="301"/>
    </location>
</feature>
<reference evidence="9" key="1">
    <citation type="journal article" date="2019" name="Int. J. Syst. Evol. Microbiol.">
        <title>The Global Catalogue of Microorganisms (GCM) 10K type strain sequencing project: providing services to taxonomists for standard genome sequencing and annotation.</title>
        <authorList>
            <consortium name="The Broad Institute Genomics Platform"/>
            <consortium name="The Broad Institute Genome Sequencing Center for Infectious Disease"/>
            <person name="Wu L."/>
            <person name="Ma J."/>
        </authorList>
    </citation>
    <scope>NUCLEOTIDE SEQUENCE [LARGE SCALE GENOMIC DNA]</scope>
    <source>
        <strain evidence="9">CGMCC 4.7427</strain>
    </source>
</reference>
<feature type="transmembrane region" description="Helical" evidence="7">
    <location>
        <begin position="128"/>
        <end position="147"/>
    </location>
</feature>
<evidence type="ECO:0000256" key="6">
    <source>
        <dbReference type="ARBA" id="ARBA00023136"/>
    </source>
</evidence>
<keyword evidence="6 7" id="KW-0472">Membrane</keyword>
<feature type="transmembrane region" description="Helical" evidence="7">
    <location>
        <begin position="12"/>
        <end position="33"/>
    </location>
</feature>
<dbReference type="Pfam" id="PF01566">
    <property type="entry name" value="Nramp"/>
    <property type="match status" value="1"/>
</dbReference>
<comment type="caution">
    <text evidence="8">The sequence shown here is derived from an EMBL/GenBank/DDBJ whole genome shotgun (WGS) entry which is preliminary data.</text>
</comment>
<dbReference type="EMBL" id="JBHSHB010000008">
    <property type="protein sequence ID" value="MFC4689849.1"/>
    <property type="molecule type" value="Genomic_DNA"/>
</dbReference>
<dbReference type="InterPro" id="IPR001046">
    <property type="entry name" value="NRAMP_fam"/>
</dbReference>
<evidence type="ECO:0000313" key="9">
    <source>
        <dbReference type="Proteomes" id="UP001595878"/>
    </source>
</evidence>
<name>A0ABV9L6V0_9FLAO</name>
<feature type="transmembrane region" description="Helical" evidence="7">
    <location>
        <begin position="235"/>
        <end position="257"/>
    </location>
</feature>
<evidence type="ECO:0000256" key="7">
    <source>
        <dbReference type="SAM" id="Phobius"/>
    </source>
</evidence>
<dbReference type="PANTHER" id="PTHR11706">
    <property type="entry name" value="SOLUTE CARRIER PROTEIN FAMILY 11 MEMBER"/>
    <property type="match status" value="1"/>
</dbReference>
<keyword evidence="4" id="KW-0769">Symport</keyword>
<evidence type="ECO:0000256" key="2">
    <source>
        <dbReference type="ARBA" id="ARBA00022448"/>
    </source>
</evidence>
<keyword evidence="5 7" id="KW-1133">Transmembrane helix</keyword>
<dbReference type="PRINTS" id="PR00447">
    <property type="entry name" value="NATRESASSCMP"/>
</dbReference>
<feature type="transmembrane region" description="Helical" evidence="7">
    <location>
        <begin position="193"/>
        <end position="214"/>
    </location>
</feature>
<evidence type="ECO:0000256" key="4">
    <source>
        <dbReference type="ARBA" id="ARBA00022847"/>
    </source>
</evidence>